<evidence type="ECO:0000256" key="12">
    <source>
        <dbReference type="ARBA" id="ARBA00038386"/>
    </source>
</evidence>
<keyword evidence="16" id="KW-1185">Reference proteome</keyword>
<keyword evidence="6" id="KW-1052">Target cell membrane</keyword>
<sequence>MGAEQKFSNPKASSSLARGEHRGKRLLFHSIGRKEGTQLKSSSIRPGRPTKPLRATSSPTSHRQHTGQNMSQTDVYANQEDFIQAVRDGDAIELQKMLQRWDGMVNINYFDKEGQTALHLSCLDGNLELVKLLVKFGADIRLANRDGWSALHIACYGGHNDIALYLIANQTRRILEASEKRPLFVGGLKGPFCEDGLTSGISDHLVPKRTMVNVIGPPPARIPAAMD</sequence>
<comment type="caution">
    <text evidence="15">The sequence shown here is derived from an EMBL/GenBank/DDBJ whole genome shotgun (WGS) entry which is preliminary data.</text>
</comment>
<dbReference type="SUPFAM" id="SSF48403">
    <property type="entry name" value="Ankyrin repeat"/>
    <property type="match status" value="1"/>
</dbReference>
<dbReference type="InterPro" id="IPR002110">
    <property type="entry name" value="Ankyrin_rpt"/>
</dbReference>
<dbReference type="InterPro" id="IPR051226">
    <property type="entry name" value="PP1_Regulatory_Subunit"/>
</dbReference>
<reference evidence="15 16" key="1">
    <citation type="journal article" date="2022" name="Nat. Ecol. Evol.">
        <title>A masculinizing supergene underlies an exaggerated male reproductive morph in a spider.</title>
        <authorList>
            <person name="Hendrickx F."/>
            <person name="De Corte Z."/>
            <person name="Sonet G."/>
            <person name="Van Belleghem S.M."/>
            <person name="Kostlbacher S."/>
            <person name="Vangestel C."/>
        </authorList>
    </citation>
    <scope>NUCLEOTIDE SEQUENCE [LARGE SCALE GENOMIC DNA]</scope>
    <source>
        <strain evidence="15">W744_W776</strain>
    </source>
</reference>
<dbReference type="GO" id="GO:0005737">
    <property type="term" value="C:cytoplasm"/>
    <property type="evidence" value="ECO:0007669"/>
    <property type="project" value="TreeGrafter"/>
</dbReference>
<evidence type="ECO:0000256" key="10">
    <source>
        <dbReference type="ARBA" id="ARBA00023028"/>
    </source>
</evidence>
<evidence type="ECO:0000256" key="6">
    <source>
        <dbReference type="ARBA" id="ARBA00022537"/>
    </source>
</evidence>
<keyword evidence="9" id="KW-0677">Repeat</keyword>
<dbReference type="GO" id="GO:0044218">
    <property type="term" value="C:other organism cell membrane"/>
    <property type="evidence" value="ECO:0007669"/>
    <property type="project" value="UniProtKB-KW"/>
</dbReference>
<dbReference type="GO" id="GO:0044231">
    <property type="term" value="C:host cell presynaptic membrane"/>
    <property type="evidence" value="ECO:0007669"/>
    <property type="project" value="UniProtKB-KW"/>
</dbReference>
<dbReference type="PROSITE" id="PS50088">
    <property type="entry name" value="ANK_REPEAT"/>
    <property type="match status" value="1"/>
</dbReference>
<evidence type="ECO:0000256" key="13">
    <source>
        <dbReference type="PROSITE-ProRule" id="PRU00023"/>
    </source>
</evidence>
<dbReference type="Proteomes" id="UP000827092">
    <property type="component" value="Unassembled WGS sequence"/>
</dbReference>
<evidence type="ECO:0000313" key="16">
    <source>
        <dbReference type="Proteomes" id="UP000827092"/>
    </source>
</evidence>
<evidence type="ECO:0000256" key="1">
    <source>
        <dbReference type="ARBA" id="ARBA00004175"/>
    </source>
</evidence>
<evidence type="ECO:0000256" key="7">
    <source>
        <dbReference type="ARBA" id="ARBA00022656"/>
    </source>
</evidence>
<evidence type="ECO:0000256" key="9">
    <source>
        <dbReference type="ARBA" id="ARBA00022737"/>
    </source>
</evidence>
<evidence type="ECO:0000256" key="3">
    <source>
        <dbReference type="ARBA" id="ARBA00022473"/>
    </source>
</evidence>
<feature type="region of interest" description="Disordered" evidence="14">
    <location>
        <begin position="1"/>
        <end position="71"/>
    </location>
</feature>
<evidence type="ECO:0000256" key="11">
    <source>
        <dbReference type="ARBA" id="ARBA00023298"/>
    </source>
</evidence>
<evidence type="ECO:0000256" key="8">
    <source>
        <dbReference type="ARBA" id="ARBA00022699"/>
    </source>
</evidence>
<feature type="compositionally biased region" description="Polar residues" evidence="14">
    <location>
        <begin position="1"/>
        <end position="16"/>
    </location>
</feature>
<dbReference type="GO" id="GO:0090729">
    <property type="term" value="F:toxin activity"/>
    <property type="evidence" value="ECO:0007669"/>
    <property type="project" value="UniProtKB-KW"/>
</dbReference>
<evidence type="ECO:0000256" key="4">
    <source>
        <dbReference type="ARBA" id="ARBA00022483"/>
    </source>
</evidence>
<keyword evidence="10" id="KW-0638">Presynaptic neurotoxin</keyword>
<dbReference type="GO" id="GO:0019208">
    <property type="term" value="F:phosphatase regulator activity"/>
    <property type="evidence" value="ECO:0007669"/>
    <property type="project" value="TreeGrafter"/>
</dbReference>
<dbReference type="EMBL" id="JAFNEN010000055">
    <property type="protein sequence ID" value="KAG8197427.1"/>
    <property type="molecule type" value="Genomic_DNA"/>
</dbReference>
<proteinExistence type="inferred from homology"/>
<keyword evidence="13" id="KW-0040">ANK repeat</keyword>
<keyword evidence="4" id="KW-0268">Exocytosis</keyword>
<evidence type="ECO:0000256" key="14">
    <source>
        <dbReference type="SAM" id="MobiDB-lite"/>
    </source>
</evidence>
<dbReference type="PANTHER" id="PTHR24179:SF21">
    <property type="entry name" value="MYOSIN BINDING SUBUNIT, ISOFORM O"/>
    <property type="match status" value="1"/>
</dbReference>
<dbReference type="InterPro" id="IPR036770">
    <property type="entry name" value="Ankyrin_rpt-contain_sf"/>
</dbReference>
<dbReference type="Gene3D" id="1.25.40.20">
    <property type="entry name" value="Ankyrin repeat-containing domain"/>
    <property type="match status" value="1"/>
</dbReference>
<evidence type="ECO:0008006" key="17">
    <source>
        <dbReference type="Google" id="ProtNLM"/>
    </source>
</evidence>
<name>A0AAV6VKU0_9ARAC</name>
<dbReference type="SMART" id="SM00248">
    <property type="entry name" value="ANK"/>
    <property type="match status" value="2"/>
</dbReference>
<evidence type="ECO:0000313" key="15">
    <source>
        <dbReference type="EMBL" id="KAG8197427.1"/>
    </source>
</evidence>
<comment type="similarity">
    <text evidence="12">Belongs to the NRARP family.</text>
</comment>
<keyword evidence="7" id="KW-0800">Toxin</keyword>
<feature type="compositionally biased region" description="Polar residues" evidence="14">
    <location>
        <begin position="55"/>
        <end position="71"/>
    </location>
</feature>
<keyword evidence="5" id="KW-0964">Secreted</keyword>
<accession>A0AAV6VKU0</accession>
<dbReference type="GO" id="GO:0006887">
    <property type="term" value="P:exocytosis"/>
    <property type="evidence" value="ECO:0007669"/>
    <property type="project" value="UniProtKB-KW"/>
</dbReference>
<comment type="subcellular location">
    <subcellularLocation>
        <location evidence="2">Secreted</location>
    </subcellularLocation>
    <subcellularLocation>
        <location evidence="1">Target cell membrane</location>
    </subcellularLocation>
</comment>
<dbReference type="GO" id="GO:0004857">
    <property type="term" value="F:enzyme inhibitor activity"/>
    <property type="evidence" value="ECO:0007669"/>
    <property type="project" value="TreeGrafter"/>
</dbReference>
<organism evidence="15 16">
    <name type="scientific">Oedothorax gibbosus</name>
    <dbReference type="NCBI Taxonomy" id="931172"/>
    <lineage>
        <taxon>Eukaryota</taxon>
        <taxon>Metazoa</taxon>
        <taxon>Ecdysozoa</taxon>
        <taxon>Arthropoda</taxon>
        <taxon>Chelicerata</taxon>
        <taxon>Arachnida</taxon>
        <taxon>Araneae</taxon>
        <taxon>Araneomorphae</taxon>
        <taxon>Entelegynae</taxon>
        <taxon>Araneoidea</taxon>
        <taxon>Linyphiidae</taxon>
        <taxon>Erigoninae</taxon>
        <taxon>Oedothorax</taxon>
    </lineage>
</organism>
<gene>
    <name evidence="15" type="ORF">JTE90_014912</name>
</gene>
<protein>
    <recommendedName>
        <fullName evidence="17">Notch-regulated ankyrin repeat-containing protein</fullName>
    </recommendedName>
</protein>
<dbReference type="AlphaFoldDB" id="A0AAV6VKU0"/>
<evidence type="ECO:0000256" key="5">
    <source>
        <dbReference type="ARBA" id="ARBA00022525"/>
    </source>
</evidence>
<dbReference type="Pfam" id="PF12796">
    <property type="entry name" value="Ank_2"/>
    <property type="match status" value="1"/>
</dbReference>
<keyword evidence="11" id="KW-0472">Membrane</keyword>
<evidence type="ECO:0000256" key="2">
    <source>
        <dbReference type="ARBA" id="ARBA00004613"/>
    </source>
</evidence>
<dbReference type="GO" id="GO:0005576">
    <property type="term" value="C:extracellular region"/>
    <property type="evidence" value="ECO:0007669"/>
    <property type="project" value="UniProtKB-SubCell"/>
</dbReference>
<keyword evidence="8" id="KW-0528">Neurotoxin</keyword>
<keyword evidence="3" id="KW-0217">Developmental protein</keyword>
<feature type="repeat" description="ANK" evidence="13">
    <location>
        <begin position="113"/>
        <end position="145"/>
    </location>
</feature>
<dbReference type="PANTHER" id="PTHR24179">
    <property type="entry name" value="PROTEIN PHOSPHATASE 1 REGULATORY SUBUNIT 12"/>
    <property type="match status" value="1"/>
</dbReference>
<keyword evidence="11" id="KW-1053">Target membrane</keyword>
<dbReference type="PROSITE" id="PS50297">
    <property type="entry name" value="ANK_REP_REGION"/>
    <property type="match status" value="1"/>
</dbReference>